<organism evidence="1">
    <name type="scientific">Medicago truncatula</name>
    <name type="common">Barrel medic</name>
    <name type="synonym">Medicago tribuloides</name>
    <dbReference type="NCBI Taxonomy" id="3880"/>
    <lineage>
        <taxon>Eukaryota</taxon>
        <taxon>Viridiplantae</taxon>
        <taxon>Streptophyta</taxon>
        <taxon>Embryophyta</taxon>
        <taxon>Tracheophyta</taxon>
        <taxon>Spermatophyta</taxon>
        <taxon>Magnoliopsida</taxon>
        <taxon>eudicotyledons</taxon>
        <taxon>Gunneridae</taxon>
        <taxon>Pentapetalae</taxon>
        <taxon>rosids</taxon>
        <taxon>fabids</taxon>
        <taxon>Fabales</taxon>
        <taxon>Fabaceae</taxon>
        <taxon>Papilionoideae</taxon>
        <taxon>50 kb inversion clade</taxon>
        <taxon>NPAAA clade</taxon>
        <taxon>Hologalegina</taxon>
        <taxon>IRL clade</taxon>
        <taxon>Trifolieae</taxon>
        <taxon>Medicago</taxon>
    </lineage>
</organism>
<protein>
    <submittedName>
        <fullName evidence="1">Uncharacterized protein</fullName>
    </submittedName>
</protein>
<evidence type="ECO:0000313" key="1">
    <source>
        <dbReference type="EMBL" id="AFK38220.1"/>
    </source>
</evidence>
<name>I3SD78_MEDTR</name>
<dbReference type="EMBL" id="PSQE01000002">
    <property type="protein sequence ID" value="RHN75833.1"/>
    <property type="molecule type" value="Genomic_DNA"/>
</dbReference>
<dbReference type="Proteomes" id="UP000265566">
    <property type="component" value="Chromosome 2"/>
</dbReference>
<accession>I3SD78</accession>
<reference evidence="1" key="1">
    <citation type="submission" date="2012-05" db="EMBL/GenBank/DDBJ databases">
        <authorList>
            <person name="Krishnakumar V."/>
            <person name="Cheung F."/>
            <person name="Xiao Y."/>
            <person name="Chan A."/>
            <person name="Moskal W.A."/>
            <person name="Town C.D."/>
        </authorList>
    </citation>
    <scope>NUCLEOTIDE SEQUENCE</scope>
</reference>
<dbReference type="Gramene" id="rna12087">
    <property type="protein sequence ID" value="RHN75833.1"/>
    <property type="gene ID" value="gene12087"/>
</dbReference>
<gene>
    <name evidence="2" type="ORF">MtrunA17_Chr2g0325511</name>
</gene>
<proteinExistence type="evidence at transcript level"/>
<dbReference type="EMBL" id="BT138425">
    <property type="protein sequence ID" value="AFK38220.1"/>
    <property type="molecule type" value="mRNA"/>
</dbReference>
<sequence>MNKVSTIIHNRWVVVNQLLENHQNHHLLHPACFDFQEIFRVLFLL</sequence>
<evidence type="ECO:0000313" key="2">
    <source>
        <dbReference type="EMBL" id="RHN75833.1"/>
    </source>
</evidence>
<dbReference type="AlphaFoldDB" id="I3SD78"/>
<reference evidence="2" key="2">
    <citation type="journal article" date="2018" name="Nat. Plants">
        <title>Whole-genome landscape of Medicago truncatula symbiotic genes.</title>
        <authorList>
            <person name="Pecrix Y."/>
            <person name="Gamas P."/>
            <person name="Carrere S."/>
        </authorList>
    </citation>
    <scope>NUCLEOTIDE SEQUENCE</scope>
    <source>
        <tissue evidence="2">Leaves</tissue>
    </source>
</reference>